<keyword evidence="1" id="KW-0413">Isomerase</keyword>
<reference evidence="2" key="1">
    <citation type="journal article" date="2019" name="Int. J. Syst. Evol. Microbiol.">
        <title>The Global Catalogue of Microorganisms (GCM) 10K type strain sequencing project: providing services to taxonomists for standard genome sequencing and annotation.</title>
        <authorList>
            <consortium name="The Broad Institute Genomics Platform"/>
            <consortium name="The Broad Institute Genome Sequencing Center for Infectious Disease"/>
            <person name="Wu L."/>
            <person name="Ma J."/>
        </authorList>
    </citation>
    <scope>NUCLEOTIDE SEQUENCE [LARGE SCALE GENOMIC DNA]</scope>
    <source>
        <strain evidence="2">JCM 17804</strain>
    </source>
</reference>
<gene>
    <name evidence="1" type="ORF">GCM10023165_44180</name>
</gene>
<evidence type="ECO:0000313" key="2">
    <source>
        <dbReference type="Proteomes" id="UP001500975"/>
    </source>
</evidence>
<dbReference type="PANTHER" id="PTHR48228">
    <property type="entry name" value="SUCCINYL-COA--D-CITRAMALATE COA-TRANSFERASE"/>
    <property type="match status" value="1"/>
</dbReference>
<evidence type="ECO:0000313" key="1">
    <source>
        <dbReference type="EMBL" id="GAA4353705.1"/>
    </source>
</evidence>
<dbReference type="InterPro" id="IPR050509">
    <property type="entry name" value="CoA-transferase_III"/>
</dbReference>
<keyword evidence="2" id="KW-1185">Reference proteome</keyword>
<dbReference type="SUPFAM" id="SSF89796">
    <property type="entry name" value="CoA-transferase family III (CaiB/BaiF)"/>
    <property type="match status" value="1"/>
</dbReference>
<organism evidence="1 2">
    <name type="scientific">Variovorax defluvii</name>
    <dbReference type="NCBI Taxonomy" id="913761"/>
    <lineage>
        <taxon>Bacteria</taxon>
        <taxon>Pseudomonadati</taxon>
        <taxon>Pseudomonadota</taxon>
        <taxon>Betaproteobacteria</taxon>
        <taxon>Burkholderiales</taxon>
        <taxon>Comamonadaceae</taxon>
        <taxon>Variovorax</taxon>
    </lineage>
</organism>
<dbReference type="RefSeq" id="WP_345540664.1">
    <property type="nucleotide sequence ID" value="NZ_BAABGJ010000079.1"/>
</dbReference>
<protein>
    <submittedName>
        <fullName evidence="1">2-methylfumaryl-CoA isomerase</fullName>
    </submittedName>
</protein>
<proteinExistence type="predicted"/>
<dbReference type="Gene3D" id="3.30.1540.10">
    <property type="entry name" value="formyl-coa transferase, domain 3"/>
    <property type="match status" value="1"/>
</dbReference>
<accession>A0ABP8I8Z1</accession>
<comment type="caution">
    <text evidence="1">The sequence shown here is derived from an EMBL/GenBank/DDBJ whole genome shotgun (WGS) entry which is preliminary data.</text>
</comment>
<dbReference type="PANTHER" id="PTHR48228:SF5">
    <property type="entry name" value="ALPHA-METHYLACYL-COA RACEMASE"/>
    <property type="match status" value="1"/>
</dbReference>
<dbReference type="EMBL" id="BAABGJ010000079">
    <property type="protein sequence ID" value="GAA4353705.1"/>
    <property type="molecule type" value="Genomic_DNA"/>
</dbReference>
<dbReference type="GO" id="GO:0016853">
    <property type="term" value="F:isomerase activity"/>
    <property type="evidence" value="ECO:0007669"/>
    <property type="project" value="UniProtKB-KW"/>
</dbReference>
<dbReference type="Proteomes" id="UP001500975">
    <property type="component" value="Unassembled WGS sequence"/>
</dbReference>
<dbReference type="InterPro" id="IPR044855">
    <property type="entry name" value="CoA-Trfase_III_dom3_sf"/>
</dbReference>
<name>A0ABP8I8Z1_9BURK</name>
<dbReference type="InterPro" id="IPR023606">
    <property type="entry name" value="CoA-Trfase_III_dom_1_sf"/>
</dbReference>
<dbReference type="InterPro" id="IPR003673">
    <property type="entry name" value="CoA-Trfase_fam_III"/>
</dbReference>
<sequence length="405" mass="43352">MYPILEDLRIVECASFIAAPSCALHLQQLGAEVIRIDPIGGGMDHARWPVAGDGRSLYWEGLNKGKRSVAIDLSRPEGRQLAVELITAPGPDAGLFVTNYPQQGFLSHEALSAHRPDLVTVRVLGWRSGAPAVDYTVNAAIGLPFMTGSADQGEAPVNHVLPAWDLLTGAYAAFALLAAERRRTRTGQGQEVSLALSDVALASLGHMGQIAEVLQSGDRPRYGNALFGAFGRDFRSADGEHVMLVAITSRQWTGLVESLDLQAPVAALEATLGVSFKADEGQRFIHREALFPLFERAVGALPLPELRARFEARGVLWSTYQTLSAAIAQDPRLSLDTPLFAMLDHPSGLRYPAPGAAATFGGAERTPVRRAPRLGEHTDEVLAEVLALSPTRIGQLHDAGLIASA</sequence>
<dbReference type="Gene3D" id="3.40.50.10540">
    <property type="entry name" value="Crotonobetainyl-coa:carnitine coa-transferase, domain 1"/>
    <property type="match status" value="1"/>
</dbReference>
<dbReference type="Pfam" id="PF02515">
    <property type="entry name" value="CoA_transf_3"/>
    <property type="match status" value="1"/>
</dbReference>